<dbReference type="EMBL" id="CP110226">
    <property type="protein sequence ID" value="UZD23439.1"/>
    <property type="molecule type" value="Genomic_DNA"/>
</dbReference>
<reference evidence="1" key="1">
    <citation type="submission" date="2022-10" db="EMBL/GenBank/DDBJ databases">
        <title>Algoriphagus sp. a novel bacteria isolate from halophytes salicornia europaea.</title>
        <authorList>
            <person name="Peng Y."/>
            <person name="Jiang L."/>
            <person name="Lee J."/>
        </authorList>
    </citation>
    <scope>NUCLEOTIDE SEQUENCE</scope>
    <source>
        <strain evidence="1">TR-M5</strain>
    </source>
</reference>
<proteinExistence type="predicted"/>
<evidence type="ECO:0000313" key="1">
    <source>
        <dbReference type="EMBL" id="UZD23439.1"/>
    </source>
</evidence>
<keyword evidence="2" id="KW-1185">Reference proteome</keyword>
<dbReference type="Proteomes" id="UP001163156">
    <property type="component" value="Chromosome"/>
</dbReference>
<gene>
    <name evidence="1" type="ORF">OM944_02890</name>
</gene>
<organism evidence="1 2">
    <name type="scientific">Algoriphagus halophytocola</name>
    <dbReference type="NCBI Taxonomy" id="2991499"/>
    <lineage>
        <taxon>Bacteria</taxon>
        <taxon>Pseudomonadati</taxon>
        <taxon>Bacteroidota</taxon>
        <taxon>Cytophagia</taxon>
        <taxon>Cytophagales</taxon>
        <taxon>Cyclobacteriaceae</taxon>
        <taxon>Algoriphagus</taxon>
    </lineage>
</organism>
<dbReference type="RefSeq" id="WP_264809981.1">
    <property type="nucleotide sequence ID" value="NZ_CP110226.1"/>
</dbReference>
<evidence type="ECO:0000313" key="2">
    <source>
        <dbReference type="Proteomes" id="UP001163156"/>
    </source>
</evidence>
<evidence type="ECO:0008006" key="3">
    <source>
        <dbReference type="Google" id="ProtNLM"/>
    </source>
</evidence>
<protein>
    <recommendedName>
        <fullName evidence="3">DUF3892 domain-containing protein</fullName>
    </recommendedName>
</protein>
<sequence length="95" mass="10798">MKRLQVHWAKKHTAGPSMGELRTIGGIDIHGNVWNIQVEEAIAGIRAGKWEFYLQENYLEIPITVHSLNESETFLLSQGHGYLPNLLDELPEISF</sequence>
<accession>A0ABY6MML0</accession>
<name>A0ABY6MML0_9BACT</name>